<accession>A0A7Z2G9I5</accession>
<dbReference type="Gene3D" id="1.10.10.10">
    <property type="entry name" value="Winged helix-like DNA-binding domain superfamily/Winged helix DNA-binding domain"/>
    <property type="match status" value="1"/>
</dbReference>
<dbReference type="SUPFAM" id="SSF46785">
    <property type="entry name" value="Winged helix' DNA-binding domain"/>
    <property type="match status" value="1"/>
</dbReference>
<dbReference type="Proteomes" id="UP000434209">
    <property type="component" value="Chromosome 2"/>
</dbReference>
<dbReference type="PANTHER" id="PTHR42756:SF1">
    <property type="entry name" value="TRANSCRIPTIONAL REPRESSOR OF EMRAB OPERON"/>
    <property type="match status" value="1"/>
</dbReference>
<evidence type="ECO:0000259" key="4">
    <source>
        <dbReference type="PROSITE" id="PS50995"/>
    </source>
</evidence>
<feature type="domain" description="HTH marR-type" evidence="4">
    <location>
        <begin position="37"/>
        <end position="166"/>
    </location>
</feature>
<dbReference type="InterPro" id="IPR036390">
    <property type="entry name" value="WH_DNA-bd_sf"/>
</dbReference>
<dbReference type="Pfam" id="PF01047">
    <property type="entry name" value="MarR"/>
    <property type="match status" value="1"/>
</dbReference>
<evidence type="ECO:0000256" key="3">
    <source>
        <dbReference type="ARBA" id="ARBA00023163"/>
    </source>
</evidence>
<evidence type="ECO:0000256" key="2">
    <source>
        <dbReference type="ARBA" id="ARBA00023125"/>
    </source>
</evidence>
<gene>
    <name evidence="5" type="ORF">FAZ97_21780</name>
</gene>
<proteinExistence type="predicted"/>
<keyword evidence="6" id="KW-1185">Reference proteome</keyword>
<dbReference type="PROSITE" id="PS50995">
    <property type="entry name" value="HTH_MARR_2"/>
    <property type="match status" value="1"/>
</dbReference>
<evidence type="ECO:0000313" key="6">
    <source>
        <dbReference type="Proteomes" id="UP000434209"/>
    </source>
</evidence>
<name>A0A7Z2G9I5_9BURK</name>
<keyword evidence="1" id="KW-0805">Transcription regulation</keyword>
<sequence length="179" mass="20269">MSKLSLNAVKQALELEGPDEQGAMARSVAVDVRGRTVPWMARTLYRLYDSQAQKVLDREGVSVAHWLYLRVLAERGEMNQLELSKRVGIASTTAVPALDSMEKRNLVRRTRDPKDRRKYYVSLQEEGRRLVDELLPEITAMVSGSFEGIAPNDLHVFWKVMRQIEANLAQISQGDSIVD</sequence>
<dbReference type="GO" id="GO:0003700">
    <property type="term" value="F:DNA-binding transcription factor activity"/>
    <property type="evidence" value="ECO:0007669"/>
    <property type="project" value="InterPro"/>
</dbReference>
<dbReference type="OrthoDB" id="5951092at2"/>
<keyword evidence="2" id="KW-0238">DNA-binding</keyword>
<dbReference type="SMART" id="SM00347">
    <property type="entry name" value="HTH_MARR"/>
    <property type="match status" value="1"/>
</dbReference>
<keyword evidence="3" id="KW-0804">Transcription</keyword>
<dbReference type="GO" id="GO:0003677">
    <property type="term" value="F:DNA binding"/>
    <property type="evidence" value="ECO:0007669"/>
    <property type="project" value="UniProtKB-KW"/>
</dbReference>
<dbReference type="PRINTS" id="PR00598">
    <property type="entry name" value="HTHMARR"/>
</dbReference>
<evidence type="ECO:0000256" key="1">
    <source>
        <dbReference type="ARBA" id="ARBA00023015"/>
    </source>
</evidence>
<dbReference type="InterPro" id="IPR000835">
    <property type="entry name" value="HTH_MarR-typ"/>
</dbReference>
<evidence type="ECO:0000313" key="5">
    <source>
        <dbReference type="EMBL" id="QGZ57535.1"/>
    </source>
</evidence>
<dbReference type="KEGG" id="pacp:FAZ97_21780"/>
<dbReference type="PANTHER" id="PTHR42756">
    <property type="entry name" value="TRANSCRIPTIONAL REGULATOR, MARR"/>
    <property type="match status" value="1"/>
</dbReference>
<dbReference type="EMBL" id="CP046910">
    <property type="protein sequence ID" value="QGZ57535.1"/>
    <property type="molecule type" value="Genomic_DNA"/>
</dbReference>
<dbReference type="InterPro" id="IPR011991">
    <property type="entry name" value="ArsR-like_HTH"/>
</dbReference>
<dbReference type="AlphaFoldDB" id="A0A7Z2G9I5"/>
<dbReference type="RefSeq" id="WP_158760479.1">
    <property type="nucleotide sequence ID" value="NZ_CP046910.1"/>
</dbReference>
<protein>
    <submittedName>
        <fullName evidence="5">MarR family transcriptional regulator</fullName>
    </submittedName>
</protein>
<dbReference type="InterPro" id="IPR036388">
    <property type="entry name" value="WH-like_DNA-bd_sf"/>
</dbReference>
<reference evidence="5 6" key="1">
    <citation type="submission" date="2019-12" db="EMBL/GenBank/DDBJ databases">
        <title>Paraburkholderia acidiphila 7Q-K02 sp. nov and Paraburkholderia acidisoli DHF22 sp. nov., two strains isolated from forest soil.</title>
        <authorList>
            <person name="Gao Z."/>
            <person name="Qiu L."/>
        </authorList>
    </citation>
    <scope>NUCLEOTIDE SEQUENCE [LARGE SCALE GENOMIC DNA]</scope>
    <source>
        <strain evidence="5 6">7Q-K02</strain>
    </source>
</reference>
<organism evidence="5 6">
    <name type="scientific">Paraburkholderia acidiphila</name>
    <dbReference type="NCBI Taxonomy" id="2571747"/>
    <lineage>
        <taxon>Bacteria</taxon>
        <taxon>Pseudomonadati</taxon>
        <taxon>Pseudomonadota</taxon>
        <taxon>Betaproteobacteria</taxon>
        <taxon>Burkholderiales</taxon>
        <taxon>Burkholderiaceae</taxon>
        <taxon>Paraburkholderia</taxon>
    </lineage>
</organism>
<dbReference type="CDD" id="cd00090">
    <property type="entry name" value="HTH_ARSR"/>
    <property type="match status" value="1"/>
</dbReference>